<dbReference type="PROSITE" id="PS00018">
    <property type="entry name" value="EF_HAND_1"/>
    <property type="match status" value="1"/>
</dbReference>
<evidence type="ECO:0000256" key="6">
    <source>
        <dbReference type="SAM" id="Phobius"/>
    </source>
</evidence>
<feature type="non-terminal residue" evidence="8">
    <location>
        <position position="1"/>
    </location>
</feature>
<name>A0A813H511_POLGL</name>
<accession>A0A813H511</accession>
<sequence>VFLGVLITWILDPIFEGKNAASAFGLLMILRMLRLLRLAKIARLFKRFREFWVFMRQCGHVAGTMIYVFLILFVVLYIFSCLAVELITKHKLNDEDEEFREHVQKYFRSLPIIMLTLLRFACLDNTSEVYTLLVEKDGWLVIFFVLLIVNVSLVFFHLIGAIIFNSTMERSLEEEDNQKRDRMDNWSQLISDLKDMFLRMDDDKSGSLSIDEFENIHPNDMKILTAALGSASNPIRVFQSLDVDKSGEVSISESSFCLRLFYI</sequence>
<keyword evidence="5 6" id="KW-0472">Membrane</keyword>
<keyword evidence="9" id="KW-1185">Reference proteome</keyword>
<organism evidence="8 9">
    <name type="scientific">Polarella glacialis</name>
    <name type="common">Dinoflagellate</name>
    <dbReference type="NCBI Taxonomy" id="89957"/>
    <lineage>
        <taxon>Eukaryota</taxon>
        <taxon>Sar</taxon>
        <taxon>Alveolata</taxon>
        <taxon>Dinophyceae</taxon>
        <taxon>Suessiales</taxon>
        <taxon>Suessiaceae</taxon>
        <taxon>Polarella</taxon>
    </lineage>
</organism>
<evidence type="ECO:0000313" key="8">
    <source>
        <dbReference type="EMBL" id="CAE8632902.1"/>
    </source>
</evidence>
<dbReference type="Proteomes" id="UP000654075">
    <property type="component" value="Unassembled WGS sequence"/>
</dbReference>
<keyword evidence="3" id="KW-0106">Calcium</keyword>
<dbReference type="PANTHER" id="PTHR10037:SF62">
    <property type="entry name" value="SODIUM CHANNEL PROTEIN 60E"/>
    <property type="match status" value="1"/>
</dbReference>
<dbReference type="InterPro" id="IPR018247">
    <property type="entry name" value="EF_Hand_1_Ca_BS"/>
</dbReference>
<dbReference type="InterPro" id="IPR043203">
    <property type="entry name" value="VGCC_Ca_Na"/>
</dbReference>
<gene>
    <name evidence="8" type="ORF">PGLA1383_LOCUS48823</name>
</gene>
<dbReference type="EMBL" id="CAJNNV010030556">
    <property type="protein sequence ID" value="CAE8632902.1"/>
    <property type="molecule type" value="Genomic_DNA"/>
</dbReference>
<evidence type="ECO:0000256" key="3">
    <source>
        <dbReference type="ARBA" id="ARBA00022837"/>
    </source>
</evidence>
<evidence type="ECO:0000259" key="7">
    <source>
        <dbReference type="PROSITE" id="PS50222"/>
    </source>
</evidence>
<comment type="subcellular location">
    <subcellularLocation>
        <location evidence="1">Membrane</location>
        <topology evidence="1">Multi-pass membrane protein</topology>
    </subcellularLocation>
</comment>
<dbReference type="GO" id="GO:0005248">
    <property type="term" value="F:voltage-gated sodium channel activity"/>
    <property type="evidence" value="ECO:0007669"/>
    <property type="project" value="TreeGrafter"/>
</dbReference>
<dbReference type="InterPro" id="IPR005821">
    <property type="entry name" value="Ion_trans_dom"/>
</dbReference>
<dbReference type="AlphaFoldDB" id="A0A813H511"/>
<dbReference type="GO" id="GO:0001518">
    <property type="term" value="C:voltage-gated sodium channel complex"/>
    <property type="evidence" value="ECO:0007669"/>
    <property type="project" value="TreeGrafter"/>
</dbReference>
<dbReference type="PROSITE" id="PS50222">
    <property type="entry name" value="EF_HAND_2"/>
    <property type="match status" value="1"/>
</dbReference>
<evidence type="ECO:0000313" key="9">
    <source>
        <dbReference type="Proteomes" id="UP000654075"/>
    </source>
</evidence>
<dbReference type="Pfam" id="PF13202">
    <property type="entry name" value="EF-hand_5"/>
    <property type="match status" value="2"/>
</dbReference>
<evidence type="ECO:0000256" key="2">
    <source>
        <dbReference type="ARBA" id="ARBA00022692"/>
    </source>
</evidence>
<dbReference type="InterPro" id="IPR011992">
    <property type="entry name" value="EF-hand-dom_pair"/>
</dbReference>
<feature type="transmembrane region" description="Helical" evidence="6">
    <location>
        <begin position="20"/>
        <end position="39"/>
    </location>
</feature>
<feature type="transmembrane region" description="Helical" evidence="6">
    <location>
        <begin position="139"/>
        <end position="164"/>
    </location>
</feature>
<dbReference type="Gene3D" id="1.10.287.70">
    <property type="match status" value="1"/>
</dbReference>
<proteinExistence type="predicted"/>
<evidence type="ECO:0000256" key="1">
    <source>
        <dbReference type="ARBA" id="ARBA00004141"/>
    </source>
</evidence>
<feature type="domain" description="EF-hand" evidence="7">
    <location>
        <begin position="188"/>
        <end position="223"/>
    </location>
</feature>
<protein>
    <recommendedName>
        <fullName evidence="7">EF-hand domain-containing protein</fullName>
    </recommendedName>
</protein>
<keyword evidence="4 6" id="KW-1133">Transmembrane helix</keyword>
<reference evidence="8" key="1">
    <citation type="submission" date="2021-02" db="EMBL/GenBank/DDBJ databases">
        <authorList>
            <person name="Dougan E. K."/>
            <person name="Rhodes N."/>
            <person name="Thang M."/>
            <person name="Chan C."/>
        </authorList>
    </citation>
    <scope>NUCLEOTIDE SEQUENCE</scope>
</reference>
<dbReference type="InterPro" id="IPR002048">
    <property type="entry name" value="EF_hand_dom"/>
</dbReference>
<dbReference type="GO" id="GO:0005509">
    <property type="term" value="F:calcium ion binding"/>
    <property type="evidence" value="ECO:0007669"/>
    <property type="project" value="InterPro"/>
</dbReference>
<dbReference type="OMA" id="MITLENW"/>
<feature type="transmembrane region" description="Helical" evidence="6">
    <location>
        <begin position="60"/>
        <end position="79"/>
    </location>
</feature>
<evidence type="ECO:0000256" key="4">
    <source>
        <dbReference type="ARBA" id="ARBA00022989"/>
    </source>
</evidence>
<dbReference type="PANTHER" id="PTHR10037">
    <property type="entry name" value="VOLTAGE-GATED CATION CHANNEL CALCIUM AND SODIUM"/>
    <property type="match status" value="1"/>
</dbReference>
<dbReference type="Gene3D" id="1.10.238.10">
    <property type="entry name" value="EF-hand"/>
    <property type="match status" value="1"/>
</dbReference>
<keyword evidence="2 6" id="KW-0812">Transmembrane</keyword>
<comment type="caution">
    <text evidence="8">The sequence shown here is derived from an EMBL/GenBank/DDBJ whole genome shotgun (WGS) entry which is preliminary data.</text>
</comment>
<evidence type="ECO:0000256" key="5">
    <source>
        <dbReference type="ARBA" id="ARBA00023136"/>
    </source>
</evidence>
<dbReference type="SUPFAM" id="SSF47473">
    <property type="entry name" value="EF-hand"/>
    <property type="match status" value="1"/>
</dbReference>
<dbReference type="Pfam" id="PF00520">
    <property type="entry name" value="Ion_trans"/>
    <property type="match status" value="1"/>
</dbReference>
<dbReference type="OrthoDB" id="416585at2759"/>